<comment type="caution">
    <text evidence="2">The sequence shown here is derived from an EMBL/GenBank/DDBJ whole genome shotgun (WGS) entry which is preliminary data.</text>
</comment>
<feature type="compositionally biased region" description="Polar residues" evidence="1">
    <location>
        <begin position="23"/>
        <end position="34"/>
    </location>
</feature>
<organism evidence="2 3">
    <name type="scientific">Trichomonascus ciferrii</name>
    <dbReference type="NCBI Taxonomy" id="44093"/>
    <lineage>
        <taxon>Eukaryota</taxon>
        <taxon>Fungi</taxon>
        <taxon>Dikarya</taxon>
        <taxon>Ascomycota</taxon>
        <taxon>Saccharomycotina</taxon>
        <taxon>Dipodascomycetes</taxon>
        <taxon>Dipodascales</taxon>
        <taxon>Trichomonascaceae</taxon>
        <taxon>Trichomonascus</taxon>
        <taxon>Trichomonascus ciferrii complex</taxon>
    </lineage>
</organism>
<dbReference type="Proteomes" id="UP000761534">
    <property type="component" value="Unassembled WGS sequence"/>
</dbReference>
<reference evidence="2" key="1">
    <citation type="journal article" date="2019" name="G3 (Bethesda)">
        <title>Genome Assemblies of Two Rare Opportunistic Yeast Pathogens: Diutina rugosa (syn. Candida rugosa) and Trichomonascus ciferrii (syn. Candida ciferrii).</title>
        <authorList>
            <person name="Mixao V."/>
            <person name="Saus E."/>
            <person name="Hansen A.P."/>
            <person name="Lass-Florl C."/>
            <person name="Gabaldon T."/>
        </authorList>
    </citation>
    <scope>NUCLEOTIDE SEQUENCE</scope>
    <source>
        <strain evidence="2">CBS 4856</strain>
    </source>
</reference>
<evidence type="ECO:0000313" key="3">
    <source>
        <dbReference type="Proteomes" id="UP000761534"/>
    </source>
</evidence>
<keyword evidence="3" id="KW-1185">Reference proteome</keyword>
<sequence length="86" mass="9483">MGVKLLSRFRRSTTADEDEISEVPNQTTENNTQEKAPGEIEEVDPNNLNEKPAEQLPDDTAQVGVQDVEAVTLVWSKASLITAFLL</sequence>
<dbReference type="OrthoDB" id="5428687at2759"/>
<evidence type="ECO:0000313" key="2">
    <source>
        <dbReference type="EMBL" id="KAA8916740.1"/>
    </source>
</evidence>
<accession>A0A642V9C7</accession>
<dbReference type="AlphaFoldDB" id="A0A642V9C7"/>
<gene>
    <name evidence="2" type="ORF">TRICI_001096</name>
</gene>
<name>A0A642V9C7_9ASCO</name>
<feature type="region of interest" description="Disordered" evidence="1">
    <location>
        <begin position="1"/>
        <end position="59"/>
    </location>
</feature>
<evidence type="ECO:0000256" key="1">
    <source>
        <dbReference type="SAM" id="MobiDB-lite"/>
    </source>
</evidence>
<proteinExistence type="predicted"/>
<protein>
    <submittedName>
        <fullName evidence="2">Uncharacterized protein</fullName>
    </submittedName>
</protein>
<dbReference type="VEuPathDB" id="FungiDB:TRICI_001096"/>
<dbReference type="EMBL" id="SWFS01000083">
    <property type="protein sequence ID" value="KAA8916740.1"/>
    <property type="molecule type" value="Genomic_DNA"/>
</dbReference>